<evidence type="ECO:0000313" key="1">
    <source>
        <dbReference type="EMBL" id="OKZ40125.1"/>
    </source>
</evidence>
<evidence type="ECO:0000313" key="2">
    <source>
        <dbReference type="EMBL" id="RHC73031.1"/>
    </source>
</evidence>
<proteinExistence type="predicted"/>
<organism evidence="1 3">
    <name type="scientific">Bacteroides uniformis</name>
    <dbReference type="NCBI Taxonomy" id="820"/>
    <lineage>
        <taxon>Bacteria</taxon>
        <taxon>Pseudomonadati</taxon>
        <taxon>Bacteroidota</taxon>
        <taxon>Bacteroidia</taxon>
        <taxon>Bacteroidales</taxon>
        <taxon>Bacteroidaceae</taxon>
        <taxon>Bacteroides</taxon>
    </lineage>
</organism>
<name>A0A1Q6IH14_BACUN</name>
<dbReference type="EMBL" id="MNQU01000024">
    <property type="protein sequence ID" value="OKZ40125.1"/>
    <property type="molecule type" value="Genomic_DNA"/>
</dbReference>
<sequence length="86" mass="10512">MQRQRQYDVGELFHRGDKDSGKWRENEMNGGIFYAEERRRLLWIWMKIREGYMGIADFMGRMGVEVWGNWCKRFISFVRCIKIRVS</sequence>
<accession>A0A1Q6IH14</accession>
<protein>
    <submittedName>
        <fullName evidence="1">Uncharacterized protein</fullName>
    </submittedName>
</protein>
<dbReference type="Proteomes" id="UP000186549">
    <property type="component" value="Unassembled WGS sequence"/>
</dbReference>
<evidence type="ECO:0000313" key="4">
    <source>
        <dbReference type="Proteomes" id="UP000284514"/>
    </source>
</evidence>
<reference evidence="2 4" key="2">
    <citation type="submission" date="2018-08" db="EMBL/GenBank/DDBJ databases">
        <title>A genome reference for cultivated species of the human gut microbiota.</title>
        <authorList>
            <person name="Zou Y."/>
            <person name="Xue W."/>
            <person name="Luo G."/>
        </authorList>
    </citation>
    <scope>NUCLEOTIDE SEQUENCE [LARGE SCALE GENOMIC DNA]</scope>
    <source>
        <strain evidence="2 4">AM34-25</strain>
    </source>
</reference>
<evidence type="ECO:0000313" key="3">
    <source>
        <dbReference type="Proteomes" id="UP000186549"/>
    </source>
</evidence>
<dbReference type="EMBL" id="QSIF01000019">
    <property type="protein sequence ID" value="RHC73031.1"/>
    <property type="molecule type" value="Genomic_DNA"/>
</dbReference>
<gene>
    <name evidence="1" type="ORF">BHV79_01165</name>
    <name evidence="2" type="ORF">DW831_11955</name>
</gene>
<reference evidence="1 3" key="1">
    <citation type="journal article" date="2016" name="Nat. Biotechnol.">
        <title>Measurement of bacterial replication rates in microbial communities.</title>
        <authorList>
            <person name="Brown C.T."/>
            <person name="Olm M.R."/>
            <person name="Thomas B.C."/>
            <person name="Banfield J.F."/>
        </authorList>
    </citation>
    <scope>NUCLEOTIDE SEQUENCE [LARGE SCALE GENOMIC DNA]</scope>
    <source>
        <strain evidence="1">45_41</strain>
    </source>
</reference>
<dbReference type="AlphaFoldDB" id="A0A1Q6IH14"/>
<comment type="caution">
    <text evidence="1">The sequence shown here is derived from an EMBL/GenBank/DDBJ whole genome shotgun (WGS) entry which is preliminary data.</text>
</comment>
<dbReference type="Proteomes" id="UP000284514">
    <property type="component" value="Unassembled WGS sequence"/>
</dbReference>